<organism evidence="2 3">
    <name type="scientific">Cannabis sativa</name>
    <name type="common">Hemp</name>
    <name type="synonym">Marijuana</name>
    <dbReference type="NCBI Taxonomy" id="3483"/>
    <lineage>
        <taxon>Eukaryota</taxon>
        <taxon>Viridiplantae</taxon>
        <taxon>Streptophyta</taxon>
        <taxon>Embryophyta</taxon>
        <taxon>Tracheophyta</taxon>
        <taxon>Spermatophyta</taxon>
        <taxon>Magnoliopsida</taxon>
        <taxon>eudicotyledons</taxon>
        <taxon>Gunneridae</taxon>
        <taxon>Pentapetalae</taxon>
        <taxon>rosids</taxon>
        <taxon>fabids</taxon>
        <taxon>Rosales</taxon>
        <taxon>Cannabaceae</taxon>
        <taxon>Cannabis</taxon>
    </lineage>
</organism>
<reference evidence="2" key="1">
    <citation type="submission" date="2018-11" db="EMBL/GenBank/DDBJ databases">
        <authorList>
            <person name="Grassa J C."/>
        </authorList>
    </citation>
    <scope>NUCLEOTIDE SEQUENCE [LARGE SCALE GENOMIC DNA]</scope>
</reference>
<accession>A0A803QGL9</accession>
<proteinExistence type="predicted"/>
<evidence type="ECO:0000256" key="1">
    <source>
        <dbReference type="SAM" id="Coils"/>
    </source>
</evidence>
<evidence type="ECO:0000313" key="3">
    <source>
        <dbReference type="Proteomes" id="UP000596661"/>
    </source>
</evidence>
<evidence type="ECO:0000313" key="2">
    <source>
        <dbReference type="EnsemblPlants" id="cds.evm.model.09.552"/>
    </source>
</evidence>
<sequence length="216" mass="24116">MLRVIVCSRNIGTMPEISITGSESPRVLYCTDPFYSVPISGKYIRTVMERSSSSKTACNSGSGRKRQMPETVVAGTGAHPLCHDPPLRLGQPREREVNKALKERLEAEKVLVRRWVAVLSAVWKAEISDDLHILTPAWPTVEVEALEKYLASKVALLAERTAKEADTLVTELEQVKEDNRDLRNANDTLLAELTEAKLLIEGLKKENLLLEANYAY</sequence>
<reference evidence="2" key="2">
    <citation type="submission" date="2021-03" db="UniProtKB">
        <authorList>
            <consortium name="EnsemblPlants"/>
        </authorList>
    </citation>
    <scope>IDENTIFICATION</scope>
</reference>
<feature type="coiled-coil region" evidence="1">
    <location>
        <begin position="158"/>
        <end position="213"/>
    </location>
</feature>
<keyword evidence="1" id="KW-0175">Coiled coil</keyword>
<dbReference type="EMBL" id="UZAU01000734">
    <property type="status" value="NOT_ANNOTATED_CDS"/>
    <property type="molecule type" value="Genomic_DNA"/>
</dbReference>
<dbReference type="Proteomes" id="UP000596661">
    <property type="component" value="Chromosome 9"/>
</dbReference>
<dbReference type="EnsemblPlants" id="evm.model.09.552">
    <property type="protein sequence ID" value="cds.evm.model.09.552"/>
    <property type="gene ID" value="evm.TU.09.552"/>
</dbReference>
<dbReference type="Gramene" id="evm.model.09.552">
    <property type="protein sequence ID" value="cds.evm.model.09.552"/>
    <property type="gene ID" value="evm.TU.09.552"/>
</dbReference>
<name>A0A803QGL9_CANSA</name>
<keyword evidence="3" id="KW-1185">Reference proteome</keyword>
<protein>
    <submittedName>
        <fullName evidence="2">Uncharacterized protein</fullName>
    </submittedName>
</protein>
<dbReference type="AlphaFoldDB" id="A0A803QGL9"/>